<dbReference type="EMBL" id="CP118627">
    <property type="protein sequence ID" value="WEA13910.1"/>
    <property type="molecule type" value="Genomic_DNA"/>
</dbReference>
<feature type="chain" id="PRO_5042685637" evidence="7">
    <location>
        <begin position="22"/>
        <end position="557"/>
    </location>
</feature>
<evidence type="ECO:0000256" key="5">
    <source>
        <dbReference type="ARBA" id="ARBA00022856"/>
    </source>
</evidence>
<evidence type="ECO:0000256" key="4">
    <source>
        <dbReference type="ARBA" id="ARBA00022729"/>
    </source>
</evidence>
<dbReference type="Proteomes" id="UP001217324">
    <property type="component" value="Chromosome"/>
</dbReference>
<keyword evidence="6" id="KW-0653">Protein transport</keyword>
<dbReference type="Gene3D" id="3.40.190.10">
    <property type="entry name" value="Periplasmic binding protein-like II"/>
    <property type="match status" value="1"/>
</dbReference>
<dbReference type="AlphaFoldDB" id="A0A1I4G5X9"/>
<feature type="domain" description="Solute-binding protein family 5" evidence="8">
    <location>
        <begin position="78"/>
        <end position="475"/>
    </location>
</feature>
<keyword evidence="5" id="KW-0571">Peptide transport</keyword>
<dbReference type="SUPFAM" id="SSF53850">
    <property type="entry name" value="Periplasmic binding protein-like II"/>
    <property type="match status" value="1"/>
</dbReference>
<dbReference type="CDD" id="cd08504">
    <property type="entry name" value="PBP2_OppA"/>
    <property type="match status" value="1"/>
</dbReference>
<gene>
    <name evidence="9" type="primary">optS</name>
    <name evidence="9" type="ORF">ikelab_04030</name>
    <name evidence="12" type="ORF">PWF74_00045</name>
    <name evidence="10" type="ORF">QHR29_05360</name>
    <name evidence="11" type="ORF">SAMN05216438_10365</name>
</gene>
<accession>A0A1I4G5X9</accession>
<dbReference type="Gene3D" id="3.10.105.10">
    <property type="entry name" value="Dipeptide-binding Protein, Domain 3"/>
    <property type="match status" value="1"/>
</dbReference>
<protein>
    <submittedName>
        <fullName evidence="9 10">ABC transporter substrate-binding protein</fullName>
    </submittedName>
    <submittedName>
        <fullName evidence="11">Oligopeptide transport system substrate-binding protein</fullName>
    </submittedName>
</protein>
<reference evidence="10" key="4">
    <citation type="submission" date="2023-04" db="EMBL/GenBank/DDBJ databases">
        <title>Genomic analysis of Lactococcus garvieae isolates.</title>
        <authorList>
            <person name="Zhanghang C."/>
        </authorList>
    </citation>
    <scope>NUCLEOTIDE SEQUENCE</scope>
    <source>
        <strain evidence="10">ZB-1</strain>
    </source>
</reference>
<dbReference type="OMA" id="IPLWYYK"/>
<name>A0A1I4G5X9_9LACT</name>
<evidence type="ECO:0000256" key="2">
    <source>
        <dbReference type="ARBA" id="ARBA00005695"/>
    </source>
</evidence>
<evidence type="ECO:0000256" key="6">
    <source>
        <dbReference type="ARBA" id="ARBA00022927"/>
    </source>
</evidence>
<dbReference type="PROSITE" id="PS01040">
    <property type="entry name" value="SBP_BACTERIAL_5"/>
    <property type="match status" value="1"/>
</dbReference>
<dbReference type="GO" id="GO:0015031">
    <property type="term" value="P:protein transport"/>
    <property type="evidence" value="ECO:0007669"/>
    <property type="project" value="UniProtKB-KW"/>
</dbReference>
<evidence type="ECO:0000256" key="1">
    <source>
        <dbReference type="ARBA" id="ARBA00004193"/>
    </source>
</evidence>
<dbReference type="PIRSF" id="PIRSF002741">
    <property type="entry name" value="MppA"/>
    <property type="match status" value="1"/>
</dbReference>
<evidence type="ECO:0000313" key="12">
    <source>
        <dbReference type="EMBL" id="WEA13910.1"/>
    </source>
</evidence>
<dbReference type="GO" id="GO:0043190">
    <property type="term" value="C:ATP-binding cassette (ABC) transporter complex"/>
    <property type="evidence" value="ECO:0007669"/>
    <property type="project" value="InterPro"/>
</dbReference>
<dbReference type="GO" id="GO:0015833">
    <property type="term" value="P:peptide transport"/>
    <property type="evidence" value="ECO:0007669"/>
    <property type="project" value="UniProtKB-KW"/>
</dbReference>
<evidence type="ECO:0000313" key="14">
    <source>
        <dbReference type="Proteomes" id="UP000504756"/>
    </source>
</evidence>
<keyword evidence="4 7" id="KW-0732">Signal</keyword>
<dbReference type="GO" id="GO:0042597">
    <property type="term" value="C:periplasmic space"/>
    <property type="evidence" value="ECO:0007669"/>
    <property type="project" value="UniProtKB-ARBA"/>
</dbReference>
<dbReference type="FunFam" id="3.90.76.10:FF:000001">
    <property type="entry name" value="Oligopeptide ABC transporter substrate-binding protein"/>
    <property type="match status" value="1"/>
</dbReference>
<dbReference type="InterPro" id="IPR023765">
    <property type="entry name" value="SBP_5_CS"/>
</dbReference>
<proteinExistence type="inferred from homology"/>
<dbReference type="RefSeq" id="WP_003133817.1">
    <property type="nucleotide sequence ID" value="NZ_AP026069.1"/>
</dbReference>
<evidence type="ECO:0000256" key="7">
    <source>
        <dbReference type="SAM" id="SignalP"/>
    </source>
</evidence>
<evidence type="ECO:0000313" key="10">
    <source>
        <dbReference type="EMBL" id="MDH7959891.1"/>
    </source>
</evidence>
<evidence type="ECO:0000256" key="3">
    <source>
        <dbReference type="ARBA" id="ARBA00022448"/>
    </source>
</evidence>
<dbReference type="PROSITE" id="PS51257">
    <property type="entry name" value="PROKAR_LIPOPROTEIN"/>
    <property type="match status" value="1"/>
</dbReference>
<dbReference type="Pfam" id="PF00496">
    <property type="entry name" value="SBP_bac_5"/>
    <property type="match status" value="1"/>
</dbReference>
<sequence>MDNWKKVSLGTLALASVGLLAACGNGGGGSKTANPQLSVPTNIATLDSGLATDTYSNLFIGNTQEGLTRVDDKGVAQNAMASDIKVSDDGLTYTITLRDGLKWSNGDELTAKDFLYSWQRAVNPATGSQYAYLLGNIKNANEINTGKIKDLNQLGVKANGDHELVITLTQPTPYFKFLLANSVYYPVNKSAVEEFGKQYGTSSDKVVYSGPFIFKKDAGWTGTNNSYSLVKNPDYYDKDNVKSDEIDYTVQSNPNTAVQLFKQGKLDQASLGTMDLYNANKGYNDGKDLVVLKEATTAYLQYNQSGGGTTSPEVAKALQNKNIRDALNLATDRKSIVDQFIPAGTVAQTFTPAGMSVTADGKDFAEFAKQDYNFDAAKAKELWEKGLKEIGVTSLNIQYTTDADAPVSKSVADFLQASLSKTLPGLTLTQKIVPFQQRLKDSQNQNFDVVLSLWGGDYAEPSTFLQLFADGSGYNDGKFVNPAYQAAWTKASTLPVVLDDKARDAAYKDAEAALFNESSINPLYYRATPALRNQHLKGLQFNSTGLSYDLKGVYIEK</sequence>
<dbReference type="GeneID" id="61073019"/>
<comment type="similarity">
    <text evidence="2">Belongs to the bacterial solute-binding protein 5 family.</text>
</comment>
<reference evidence="11 13" key="1">
    <citation type="submission" date="2016-10" db="EMBL/GenBank/DDBJ databases">
        <authorList>
            <person name="de Groot N.N."/>
        </authorList>
    </citation>
    <scope>NUCLEOTIDE SEQUENCE [LARGE SCALE GENOMIC DNA]</scope>
    <source>
        <strain evidence="11 13">M79</strain>
    </source>
</reference>
<evidence type="ECO:0000313" key="11">
    <source>
        <dbReference type="EMBL" id="SFL25053.1"/>
    </source>
</evidence>
<evidence type="ECO:0000259" key="8">
    <source>
        <dbReference type="Pfam" id="PF00496"/>
    </source>
</evidence>
<dbReference type="OrthoDB" id="403896at2"/>
<organism evidence="11 13">
    <name type="scientific">Lactococcus garvieae</name>
    <dbReference type="NCBI Taxonomy" id="1363"/>
    <lineage>
        <taxon>Bacteria</taxon>
        <taxon>Bacillati</taxon>
        <taxon>Bacillota</taxon>
        <taxon>Bacilli</taxon>
        <taxon>Lactobacillales</taxon>
        <taxon>Streptococcaceae</taxon>
        <taxon>Lactococcus</taxon>
    </lineage>
</organism>
<dbReference type="Proteomes" id="UP001157396">
    <property type="component" value="Unassembled WGS sequence"/>
</dbReference>
<reference evidence="12" key="3">
    <citation type="submission" date="2023-02" db="EMBL/GenBank/DDBJ databases">
        <title>Comparative genomics and fermentation flavor characterization of five lactic acid bacteria reveal flavor biosynthesis metabolic pathways in fermented muskmelon puree.</title>
        <authorList>
            <person name="Yuan L."/>
            <person name="Li M."/>
            <person name="Xu X."/>
            <person name="Lao F."/>
            <person name="Wu J."/>
        </authorList>
    </citation>
    <scope>NUCLEOTIDE SEQUENCE</scope>
    <source>
        <strain evidence="12">Pa-2</strain>
    </source>
</reference>
<dbReference type="Gene3D" id="3.90.76.10">
    <property type="entry name" value="Dipeptide-binding Protein, Domain 1"/>
    <property type="match status" value="1"/>
</dbReference>
<reference evidence="9 14" key="2">
    <citation type="submission" date="2020-06" db="EMBL/GenBank/DDBJ databases">
        <title>Draft genome sequence of Lactic acid bacteria from Okinawan-style tofu.</title>
        <authorList>
            <person name="Takara I."/>
            <person name="Ikematsu S."/>
        </authorList>
    </citation>
    <scope>NUCLEOTIDE SEQUENCE [LARGE SCALE GENOMIC DNA]</scope>
    <source>
        <strain evidence="9">Lg38</strain>
        <strain evidence="14">lg38</strain>
    </source>
</reference>
<dbReference type="PANTHER" id="PTHR30290">
    <property type="entry name" value="PERIPLASMIC BINDING COMPONENT OF ABC TRANSPORTER"/>
    <property type="match status" value="1"/>
</dbReference>
<dbReference type="EMBL" id="FOTJ01000003">
    <property type="protein sequence ID" value="SFL25053.1"/>
    <property type="molecule type" value="Genomic_DNA"/>
</dbReference>
<evidence type="ECO:0000313" key="9">
    <source>
        <dbReference type="EMBL" id="GFO51128.1"/>
    </source>
</evidence>
<dbReference type="Proteomes" id="UP000504756">
    <property type="component" value="Unassembled WGS sequence"/>
</dbReference>
<dbReference type="InterPro" id="IPR039424">
    <property type="entry name" value="SBP_5"/>
</dbReference>
<dbReference type="InterPro" id="IPR000914">
    <property type="entry name" value="SBP_5_dom"/>
</dbReference>
<dbReference type="EMBL" id="BLXU01000002">
    <property type="protein sequence ID" value="GFO51128.1"/>
    <property type="molecule type" value="Genomic_DNA"/>
</dbReference>
<comment type="subcellular location">
    <subcellularLocation>
        <location evidence="1">Cell membrane</location>
        <topology evidence="1">Lipid-anchor</topology>
    </subcellularLocation>
</comment>
<dbReference type="PANTHER" id="PTHR30290:SF10">
    <property type="entry name" value="PERIPLASMIC OLIGOPEPTIDE-BINDING PROTEIN-RELATED"/>
    <property type="match status" value="1"/>
</dbReference>
<keyword evidence="3" id="KW-0813">Transport</keyword>
<dbReference type="EMBL" id="JARYTV010000003">
    <property type="protein sequence ID" value="MDH7959891.1"/>
    <property type="molecule type" value="Genomic_DNA"/>
</dbReference>
<dbReference type="GO" id="GO:1904680">
    <property type="term" value="F:peptide transmembrane transporter activity"/>
    <property type="evidence" value="ECO:0007669"/>
    <property type="project" value="TreeGrafter"/>
</dbReference>
<dbReference type="InterPro" id="IPR030678">
    <property type="entry name" value="Peptide/Ni-bd"/>
</dbReference>
<feature type="signal peptide" evidence="7">
    <location>
        <begin position="1"/>
        <end position="21"/>
    </location>
</feature>
<evidence type="ECO:0000313" key="13">
    <source>
        <dbReference type="Proteomes" id="UP000181969"/>
    </source>
</evidence>
<dbReference type="Proteomes" id="UP000181969">
    <property type="component" value="Unassembled WGS sequence"/>
</dbReference>